<proteinExistence type="predicted"/>
<evidence type="ECO:0000259" key="2">
    <source>
        <dbReference type="Pfam" id="PF13349"/>
    </source>
</evidence>
<comment type="caution">
    <text evidence="3">The sequence shown here is derived from an EMBL/GenBank/DDBJ whole genome shotgun (WGS) entry which is preliminary data.</text>
</comment>
<evidence type="ECO:0000313" key="3">
    <source>
        <dbReference type="EMBL" id="HJC45916.1"/>
    </source>
</evidence>
<dbReference type="EMBL" id="DWWN01000047">
    <property type="protein sequence ID" value="HJC45916.1"/>
    <property type="molecule type" value="Genomic_DNA"/>
</dbReference>
<name>A0A9D2T595_9FIRM</name>
<dbReference type="InterPro" id="IPR025164">
    <property type="entry name" value="Toastrack_DUF4097"/>
</dbReference>
<accession>A0A9D2T595</accession>
<organism evidence="3 4">
    <name type="scientific">Candidatus Faecalibacterium faecigallinarum</name>
    <dbReference type="NCBI Taxonomy" id="2838577"/>
    <lineage>
        <taxon>Bacteria</taxon>
        <taxon>Bacillati</taxon>
        <taxon>Bacillota</taxon>
        <taxon>Clostridia</taxon>
        <taxon>Eubacteriales</taxon>
        <taxon>Oscillospiraceae</taxon>
        <taxon>Faecalibacterium</taxon>
    </lineage>
</organism>
<dbReference type="Proteomes" id="UP000823906">
    <property type="component" value="Unassembled WGS sequence"/>
</dbReference>
<dbReference type="AlphaFoldDB" id="A0A9D2T595"/>
<feature type="signal peptide" evidence="1">
    <location>
        <begin position="1"/>
        <end position="27"/>
    </location>
</feature>
<evidence type="ECO:0000256" key="1">
    <source>
        <dbReference type="SAM" id="SignalP"/>
    </source>
</evidence>
<reference evidence="3" key="2">
    <citation type="submission" date="2021-04" db="EMBL/GenBank/DDBJ databases">
        <authorList>
            <person name="Gilroy R."/>
        </authorList>
    </citation>
    <scope>NUCLEOTIDE SEQUENCE</scope>
    <source>
        <strain evidence="3">ChiSjej5B23-2810</strain>
    </source>
</reference>
<gene>
    <name evidence="3" type="ORF">H9703_07290</name>
</gene>
<keyword evidence="1" id="KW-0732">Signal</keyword>
<dbReference type="Gene3D" id="2.160.20.120">
    <property type="match status" value="1"/>
</dbReference>
<feature type="domain" description="DUF4097" evidence="2">
    <location>
        <begin position="47"/>
        <end position="250"/>
    </location>
</feature>
<dbReference type="Pfam" id="PF13349">
    <property type="entry name" value="DUF4097"/>
    <property type="match status" value="1"/>
</dbReference>
<reference evidence="3" key="1">
    <citation type="journal article" date="2021" name="PeerJ">
        <title>Extensive microbial diversity within the chicken gut microbiome revealed by metagenomics and culture.</title>
        <authorList>
            <person name="Gilroy R."/>
            <person name="Ravi A."/>
            <person name="Getino M."/>
            <person name="Pursley I."/>
            <person name="Horton D.L."/>
            <person name="Alikhan N.F."/>
            <person name="Baker D."/>
            <person name="Gharbi K."/>
            <person name="Hall N."/>
            <person name="Watson M."/>
            <person name="Adriaenssens E.M."/>
            <person name="Foster-Nyarko E."/>
            <person name="Jarju S."/>
            <person name="Secka A."/>
            <person name="Antonio M."/>
            <person name="Oren A."/>
            <person name="Chaudhuri R.R."/>
            <person name="La Ragione R."/>
            <person name="Hildebrand F."/>
            <person name="Pallen M.J."/>
        </authorList>
    </citation>
    <scope>NUCLEOTIDE SEQUENCE</scope>
    <source>
        <strain evidence="3">ChiSjej5B23-2810</strain>
    </source>
</reference>
<protein>
    <submittedName>
        <fullName evidence="3">DUF4097 domain-containing protein</fullName>
    </submittedName>
</protein>
<feature type="chain" id="PRO_5039710857" evidence="1">
    <location>
        <begin position="28"/>
        <end position="292"/>
    </location>
</feature>
<evidence type="ECO:0000313" key="4">
    <source>
        <dbReference type="Proteomes" id="UP000823906"/>
    </source>
</evidence>
<sequence length="292" mass="30876">MTRLAKRIGSAVLAAGLVWGCILPASAAEAEEARILQYETAQPVSAVEANVENARLVIQAGQTDKITVESAADSKGTYTYGFSVKDGVLTVDVDAIEPEEVYSRETDRFGVHTTYGRTYDNTITVTLPAKTYASLCAEVDNGGIRFADVETDALQAEVKNGNVAVQNVKADTVQTKIENGSTLAMDVTAGTLRTEAGNGKIKFRNVTAGTLQAGLKTGSIGFEKASASVYKCEVTTGSIQGTLQGDQAAYRISVDLDWDWGVSSLKDQPGDGSGKSIDFHVRLGSVDVSFAD</sequence>